<dbReference type="GO" id="GO:0016020">
    <property type="term" value="C:membrane"/>
    <property type="evidence" value="ECO:0007669"/>
    <property type="project" value="UniProtKB-SubCell"/>
</dbReference>
<name>A0A090LPN3_STRRB</name>
<evidence type="ECO:0000256" key="5">
    <source>
        <dbReference type="ARBA" id="ARBA00023136"/>
    </source>
</evidence>
<dbReference type="PANTHER" id="PTHR21659">
    <property type="entry name" value="HYDROPHOBIC PROTEIN RCI2 LOW TEMPERATURE AND SALT RESPONSIVE PROTEIN LTI6 -RELATED"/>
    <property type="match status" value="1"/>
</dbReference>
<keyword evidence="8" id="KW-1185">Reference proteome</keyword>
<evidence type="ECO:0000313" key="9">
    <source>
        <dbReference type="WBParaSite" id="SRAE_2000415900.1"/>
    </source>
</evidence>
<dbReference type="InterPro" id="IPR000612">
    <property type="entry name" value="PMP3"/>
</dbReference>
<dbReference type="AlphaFoldDB" id="A0A090LPN3"/>
<dbReference type="RefSeq" id="XP_024508710.1">
    <property type="nucleotide sequence ID" value="XM_024642994.1"/>
</dbReference>
<evidence type="ECO:0000256" key="6">
    <source>
        <dbReference type="SAM" id="Phobius"/>
    </source>
</evidence>
<evidence type="ECO:0000313" key="10">
    <source>
        <dbReference type="WormBase" id="SRAE_2000415900"/>
    </source>
</evidence>
<evidence type="ECO:0000256" key="1">
    <source>
        <dbReference type="ARBA" id="ARBA00004370"/>
    </source>
</evidence>
<dbReference type="WBParaSite" id="SRAE_2000415900.1">
    <property type="protein sequence ID" value="SRAE_2000415900.1"/>
    <property type="gene ID" value="WBGene00264387"/>
</dbReference>
<dbReference type="PROSITE" id="PS01309">
    <property type="entry name" value="UPF0057"/>
    <property type="match status" value="1"/>
</dbReference>
<organism evidence="7">
    <name type="scientific">Strongyloides ratti</name>
    <name type="common">Parasitic roundworm</name>
    <dbReference type="NCBI Taxonomy" id="34506"/>
    <lineage>
        <taxon>Eukaryota</taxon>
        <taxon>Metazoa</taxon>
        <taxon>Ecdysozoa</taxon>
        <taxon>Nematoda</taxon>
        <taxon>Chromadorea</taxon>
        <taxon>Rhabditida</taxon>
        <taxon>Tylenchina</taxon>
        <taxon>Panagrolaimomorpha</taxon>
        <taxon>Strongyloidoidea</taxon>
        <taxon>Strongyloididae</taxon>
        <taxon>Strongyloides</taxon>
    </lineage>
</organism>
<dbReference type="CTD" id="36381880"/>
<reference evidence="7 8" key="1">
    <citation type="submission" date="2014-09" db="EMBL/GenBank/DDBJ databases">
        <authorList>
            <person name="Martin A.A."/>
        </authorList>
    </citation>
    <scope>NUCLEOTIDE SEQUENCE</scope>
    <source>
        <strain evidence="8">ED321</strain>
        <strain evidence="7">ED321 Heterogonic</strain>
    </source>
</reference>
<keyword evidence="4 6" id="KW-1133">Transmembrane helix</keyword>
<protein>
    <submittedName>
        <fullName evidence="7 9">Proteolipid membrane potential modulator family-containing protein</fullName>
    </submittedName>
</protein>
<dbReference type="EMBL" id="LN609529">
    <property type="protein sequence ID" value="CEF69510.1"/>
    <property type="molecule type" value="Genomic_DNA"/>
</dbReference>
<dbReference type="WormBase" id="SRAE_2000415900">
    <property type="protein sequence ID" value="SRP02289"/>
    <property type="gene ID" value="WBGene00264387"/>
</dbReference>
<comment type="similarity">
    <text evidence="2">Belongs to the UPF0057 (PMP3) family.</text>
</comment>
<evidence type="ECO:0000313" key="7">
    <source>
        <dbReference type="EMBL" id="CEF69510.1"/>
    </source>
</evidence>
<keyword evidence="5 6" id="KW-0472">Membrane</keyword>
<dbReference type="Pfam" id="PF01679">
    <property type="entry name" value="Pmp3"/>
    <property type="match status" value="1"/>
</dbReference>
<keyword evidence="3 6" id="KW-0812">Transmembrane</keyword>
<dbReference type="PANTHER" id="PTHR21659:SF42">
    <property type="entry name" value="UPF0057 MEMBRANE PROTEIN ZK632.10-RELATED"/>
    <property type="match status" value="1"/>
</dbReference>
<evidence type="ECO:0000256" key="4">
    <source>
        <dbReference type="ARBA" id="ARBA00022989"/>
    </source>
</evidence>
<dbReference type="STRING" id="34506.A0A090LPN3"/>
<sequence length="84" mass="9586">MARSCCMDCCLFFFAIFFPPIAVLMEFGCGADFCLNLLLTLLGFLPGTIHALWACFCRQSEYQGFQNQIIVTHADVYEDRRPYA</sequence>
<evidence type="ECO:0000313" key="8">
    <source>
        <dbReference type="Proteomes" id="UP000035682"/>
    </source>
</evidence>
<evidence type="ECO:0000256" key="2">
    <source>
        <dbReference type="ARBA" id="ARBA00009530"/>
    </source>
</evidence>
<accession>A0A090LPN3</accession>
<gene>
    <name evidence="7 9 10" type="ORF">SRAE_2000415900</name>
</gene>
<feature type="transmembrane region" description="Helical" evidence="6">
    <location>
        <begin position="35"/>
        <end position="56"/>
    </location>
</feature>
<dbReference type="GeneID" id="36381880"/>
<proteinExistence type="inferred from homology"/>
<reference evidence="9" key="2">
    <citation type="submission" date="2020-12" db="UniProtKB">
        <authorList>
            <consortium name="WormBaseParasite"/>
        </authorList>
    </citation>
    <scope>IDENTIFICATION</scope>
</reference>
<dbReference type="Proteomes" id="UP000035682">
    <property type="component" value="Unplaced"/>
</dbReference>
<comment type="subcellular location">
    <subcellularLocation>
        <location evidence="1">Membrane</location>
    </subcellularLocation>
</comment>
<evidence type="ECO:0000256" key="3">
    <source>
        <dbReference type="ARBA" id="ARBA00022692"/>
    </source>
</evidence>